<evidence type="ECO:0000256" key="2">
    <source>
        <dbReference type="ARBA" id="ARBA00022528"/>
    </source>
</evidence>
<evidence type="ECO:0000256" key="5">
    <source>
        <dbReference type="SAM" id="MobiDB-lite"/>
    </source>
</evidence>
<proteinExistence type="predicted"/>
<dbReference type="FunFam" id="3.40.50.720:FF:000499">
    <property type="entry name" value="Protein TIC 62, chloroplastic"/>
    <property type="match status" value="1"/>
</dbReference>
<dbReference type="Gene3D" id="3.40.50.720">
    <property type="entry name" value="NAD(P)-binding Rossmann-like Domain"/>
    <property type="match status" value="1"/>
</dbReference>
<feature type="compositionally biased region" description="Polar residues" evidence="5">
    <location>
        <begin position="379"/>
        <end position="393"/>
    </location>
</feature>
<evidence type="ECO:0000313" key="8">
    <source>
        <dbReference type="Proteomes" id="UP001151529"/>
    </source>
</evidence>
<feature type="region of interest" description="Disordered" evidence="5">
    <location>
        <begin position="414"/>
        <end position="433"/>
    </location>
</feature>
<reference evidence="7" key="1">
    <citation type="submission" date="2022-11" db="EMBL/GenBank/DDBJ databases">
        <authorList>
            <person name="Hyden B.L."/>
            <person name="Feng K."/>
            <person name="Yates T."/>
            <person name="Jawdy S."/>
            <person name="Smart L.B."/>
            <person name="Muchero W."/>
        </authorList>
    </citation>
    <scope>NUCLEOTIDE SEQUENCE</scope>
    <source>
        <tissue evidence="7">Shoot tip</tissue>
    </source>
</reference>
<organism evidence="7 8">
    <name type="scientific">Salix viminalis</name>
    <name type="common">Common osier</name>
    <name type="synonym">Basket willow</name>
    <dbReference type="NCBI Taxonomy" id="40686"/>
    <lineage>
        <taxon>Eukaryota</taxon>
        <taxon>Viridiplantae</taxon>
        <taxon>Streptophyta</taxon>
        <taxon>Embryophyta</taxon>
        <taxon>Tracheophyta</taxon>
        <taxon>Spermatophyta</taxon>
        <taxon>Magnoliopsida</taxon>
        <taxon>eudicotyledons</taxon>
        <taxon>Gunneridae</taxon>
        <taxon>Pentapetalae</taxon>
        <taxon>rosids</taxon>
        <taxon>fabids</taxon>
        <taxon>Malpighiales</taxon>
        <taxon>Salicaceae</taxon>
        <taxon>Saliceae</taxon>
        <taxon>Salix</taxon>
    </lineage>
</organism>
<feature type="compositionally biased region" description="Polar residues" evidence="5">
    <location>
        <begin position="508"/>
        <end position="525"/>
    </location>
</feature>
<dbReference type="InterPro" id="IPR036291">
    <property type="entry name" value="NAD(P)-bd_dom_sf"/>
</dbReference>
<accession>A0A9Q0NKH7</accession>
<keyword evidence="4" id="KW-0809">Transit peptide</keyword>
<dbReference type="AlphaFoldDB" id="A0A9Q0NKH7"/>
<evidence type="ECO:0000259" key="6">
    <source>
        <dbReference type="Pfam" id="PF13460"/>
    </source>
</evidence>
<feature type="domain" description="NAD(P)-binding" evidence="6">
    <location>
        <begin position="87"/>
        <end position="290"/>
    </location>
</feature>
<dbReference type="SUPFAM" id="SSF51735">
    <property type="entry name" value="NAD(P)-binding Rossmann-fold domains"/>
    <property type="match status" value="1"/>
</dbReference>
<name>A0A9Q0NKH7_SALVM</name>
<dbReference type="InterPro" id="IPR044719">
    <property type="entry name" value="TIC62"/>
</dbReference>
<keyword evidence="2" id="KW-0150">Chloroplast</keyword>
<dbReference type="CDD" id="cd05243">
    <property type="entry name" value="SDR_a5"/>
    <property type="match status" value="1"/>
</dbReference>
<keyword evidence="3" id="KW-0934">Plastid</keyword>
<sequence length="542" mass="57935">MESCSLQSSTITTIPASLTKCVFIEKPFIHGQLLKFPNLSKFAHPRKLKILDIKAQASGAVKFSSGVIEAISKEMETKDENLAFVAGATGKVGLRAVKELLKLGFRVRAGVRSAQKAEALAQSVKEMKLDVEGSQPVERLETVECDLEKPNQIGPALGNASVVLCCIGASEKEVFDVTGPYRIDYQATKNLIDAATAAKVNHFIMVSSLGTNKIGFPAAILNLFWGVLIWKRKAEEALIASGVPYTIVRPGGMERPTDAYKETHNLTVSEEDTLFGGQVSNLQVAEFMSFMAKNRGLSYCKVVEVIAETTAPLTPMDELLAKIPSQRVEPKKSVASELPKSVPLSPYTAYEDLKPPTSPIPTQPSGKKENVNVVEAVSTLDTSDPSPESASRITETEPAPVETKTARPLSPYAAYEDLKPPTSPIPTQPSGKKEDVNLVEAVSTLVTSDPSPASASGIAETNPAPEETKTARPLSPYAAYDDLKPPTSPSPTAPVGLFGTTSSIDAVPKTGNSVSPTAAINNQSHKGTKPKSHFHLIPCMKT</sequence>
<reference evidence="7" key="2">
    <citation type="journal article" date="2023" name="Int. J. Mol. Sci.">
        <title>De Novo Assembly and Annotation of 11 Diverse Shrub Willow (Salix) Genomes Reveals Novel Gene Organization in Sex-Linked Regions.</title>
        <authorList>
            <person name="Hyden B."/>
            <person name="Feng K."/>
            <person name="Yates T.B."/>
            <person name="Jawdy S."/>
            <person name="Cereghino C."/>
            <person name="Smart L.B."/>
            <person name="Muchero W."/>
        </authorList>
    </citation>
    <scope>NUCLEOTIDE SEQUENCE [LARGE SCALE GENOMIC DNA]</scope>
    <source>
        <tissue evidence="7">Shoot tip</tissue>
    </source>
</reference>
<comment type="caution">
    <text evidence="7">The sequence shown here is derived from an EMBL/GenBank/DDBJ whole genome shotgun (WGS) entry which is preliminary data.</text>
</comment>
<feature type="region of interest" description="Disordered" evidence="5">
    <location>
        <begin position="346"/>
        <end position="407"/>
    </location>
</feature>
<evidence type="ECO:0000313" key="7">
    <source>
        <dbReference type="EMBL" id="KAJ6671326.1"/>
    </source>
</evidence>
<evidence type="ECO:0000256" key="1">
    <source>
        <dbReference type="ARBA" id="ARBA00004229"/>
    </source>
</evidence>
<gene>
    <name evidence="7" type="ORF">OIU85_015113</name>
</gene>
<dbReference type="PANTHER" id="PTHR47285">
    <property type="entry name" value="PROTEIN TIC 62, CHLOROPLASTIC"/>
    <property type="match status" value="1"/>
</dbReference>
<dbReference type="Proteomes" id="UP001151529">
    <property type="component" value="Chromosome 9"/>
</dbReference>
<comment type="subcellular location">
    <subcellularLocation>
        <location evidence="1">Plastid</location>
        <location evidence="1">Chloroplast</location>
    </subcellularLocation>
</comment>
<feature type="region of interest" description="Disordered" evidence="5">
    <location>
        <begin position="508"/>
        <end position="532"/>
    </location>
</feature>
<dbReference type="GO" id="GO:0009507">
    <property type="term" value="C:chloroplast"/>
    <property type="evidence" value="ECO:0007669"/>
    <property type="project" value="UniProtKB-SubCell"/>
</dbReference>
<protein>
    <submittedName>
        <fullName evidence="7">PROTEIN TIC 62 CHLOROPLASTIC</fullName>
    </submittedName>
</protein>
<feature type="region of interest" description="Disordered" evidence="5">
    <location>
        <begin position="446"/>
        <end position="472"/>
    </location>
</feature>
<dbReference type="InterPro" id="IPR016040">
    <property type="entry name" value="NAD(P)-bd_dom"/>
</dbReference>
<keyword evidence="8" id="KW-1185">Reference proteome</keyword>
<dbReference type="EMBL" id="JAPFFL010000019">
    <property type="protein sequence ID" value="KAJ6671326.1"/>
    <property type="molecule type" value="Genomic_DNA"/>
</dbReference>
<evidence type="ECO:0000256" key="3">
    <source>
        <dbReference type="ARBA" id="ARBA00022640"/>
    </source>
</evidence>
<dbReference type="PANTHER" id="PTHR47285:SF1">
    <property type="entry name" value="PROTEIN TIC 62, CHLOROPLASTIC"/>
    <property type="match status" value="1"/>
</dbReference>
<dbReference type="Pfam" id="PF13460">
    <property type="entry name" value="NAD_binding_10"/>
    <property type="match status" value="1"/>
</dbReference>
<evidence type="ECO:0000256" key="4">
    <source>
        <dbReference type="ARBA" id="ARBA00022946"/>
    </source>
</evidence>
<dbReference type="OrthoDB" id="419598at2759"/>